<comment type="caution">
    <text evidence="8">The sequence shown here is derived from an EMBL/GenBank/DDBJ whole genome shotgun (WGS) entry which is preliminary data.</text>
</comment>
<dbReference type="PRINTS" id="PR00463">
    <property type="entry name" value="EP450I"/>
</dbReference>
<evidence type="ECO:0000256" key="2">
    <source>
        <dbReference type="ARBA" id="ARBA00010617"/>
    </source>
</evidence>
<dbReference type="InterPro" id="IPR050121">
    <property type="entry name" value="Cytochrome_P450_monoxygenase"/>
</dbReference>
<dbReference type="SUPFAM" id="SSF48264">
    <property type="entry name" value="Cytochrome P450"/>
    <property type="match status" value="1"/>
</dbReference>
<keyword evidence="3 6" id="KW-0349">Heme</keyword>
<dbReference type="AlphaFoldDB" id="A0A9P9DZK2"/>
<organism evidence="8 9">
    <name type="scientific">Dactylonectria macrodidyma</name>
    <dbReference type="NCBI Taxonomy" id="307937"/>
    <lineage>
        <taxon>Eukaryota</taxon>
        <taxon>Fungi</taxon>
        <taxon>Dikarya</taxon>
        <taxon>Ascomycota</taxon>
        <taxon>Pezizomycotina</taxon>
        <taxon>Sordariomycetes</taxon>
        <taxon>Hypocreomycetidae</taxon>
        <taxon>Hypocreales</taxon>
        <taxon>Nectriaceae</taxon>
        <taxon>Dactylonectria</taxon>
    </lineage>
</organism>
<dbReference type="InterPro" id="IPR017972">
    <property type="entry name" value="Cyt_P450_CS"/>
</dbReference>
<dbReference type="Pfam" id="PF00067">
    <property type="entry name" value="p450"/>
    <property type="match status" value="1"/>
</dbReference>
<evidence type="ECO:0000256" key="7">
    <source>
        <dbReference type="RuleBase" id="RU000461"/>
    </source>
</evidence>
<name>A0A9P9DZK2_9HYPO</name>
<protein>
    <submittedName>
        <fullName evidence="8">Cytochrome P450</fullName>
    </submittedName>
</protein>
<dbReference type="PROSITE" id="PS00086">
    <property type="entry name" value="CYTOCHROME_P450"/>
    <property type="match status" value="1"/>
</dbReference>
<comment type="cofactor">
    <cofactor evidence="1 6">
        <name>heme</name>
        <dbReference type="ChEBI" id="CHEBI:30413"/>
    </cofactor>
</comment>
<dbReference type="PANTHER" id="PTHR24305">
    <property type="entry name" value="CYTOCHROME P450"/>
    <property type="match status" value="1"/>
</dbReference>
<dbReference type="OrthoDB" id="10029320at2759"/>
<reference evidence="8" key="1">
    <citation type="journal article" date="2021" name="Nat. Commun.">
        <title>Genetic determinants of endophytism in the Arabidopsis root mycobiome.</title>
        <authorList>
            <person name="Mesny F."/>
            <person name="Miyauchi S."/>
            <person name="Thiergart T."/>
            <person name="Pickel B."/>
            <person name="Atanasova L."/>
            <person name="Karlsson M."/>
            <person name="Huettel B."/>
            <person name="Barry K.W."/>
            <person name="Haridas S."/>
            <person name="Chen C."/>
            <person name="Bauer D."/>
            <person name="Andreopoulos W."/>
            <person name="Pangilinan J."/>
            <person name="LaButti K."/>
            <person name="Riley R."/>
            <person name="Lipzen A."/>
            <person name="Clum A."/>
            <person name="Drula E."/>
            <person name="Henrissat B."/>
            <person name="Kohler A."/>
            <person name="Grigoriev I.V."/>
            <person name="Martin F.M."/>
            <person name="Hacquard S."/>
        </authorList>
    </citation>
    <scope>NUCLEOTIDE SEQUENCE</scope>
    <source>
        <strain evidence="8">MPI-CAGE-AT-0147</strain>
    </source>
</reference>
<dbReference type="GO" id="GO:0005506">
    <property type="term" value="F:iron ion binding"/>
    <property type="evidence" value="ECO:0007669"/>
    <property type="project" value="InterPro"/>
</dbReference>
<proteinExistence type="inferred from homology"/>
<keyword evidence="4 6" id="KW-0479">Metal-binding</keyword>
<dbReference type="GO" id="GO:0004497">
    <property type="term" value="F:monooxygenase activity"/>
    <property type="evidence" value="ECO:0007669"/>
    <property type="project" value="UniProtKB-KW"/>
</dbReference>
<dbReference type="PANTHER" id="PTHR24305:SF166">
    <property type="entry name" value="CYTOCHROME P450 12A4, MITOCHONDRIAL-RELATED"/>
    <property type="match status" value="1"/>
</dbReference>
<dbReference type="PRINTS" id="PR00385">
    <property type="entry name" value="P450"/>
</dbReference>
<keyword evidence="5 6" id="KW-0408">Iron</keyword>
<feature type="binding site" description="axial binding residue" evidence="6">
    <location>
        <position position="479"/>
    </location>
    <ligand>
        <name>heme</name>
        <dbReference type="ChEBI" id="CHEBI:30413"/>
    </ligand>
    <ligandPart>
        <name>Fe</name>
        <dbReference type="ChEBI" id="CHEBI:18248"/>
    </ligandPart>
</feature>
<gene>
    <name evidence="8" type="ORF">EDB81DRAFT_729269</name>
</gene>
<dbReference type="GO" id="GO:0020037">
    <property type="term" value="F:heme binding"/>
    <property type="evidence" value="ECO:0007669"/>
    <property type="project" value="InterPro"/>
</dbReference>
<accession>A0A9P9DZK2</accession>
<keyword evidence="7" id="KW-0560">Oxidoreductase</keyword>
<comment type="similarity">
    <text evidence="2 7">Belongs to the cytochrome P450 family.</text>
</comment>
<dbReference type="InterPro" id="IPR036396">
    <property type="entry name" value="Cyt_P450_sf"/>
</dbReference>
<dbReference type="Gene3D" id="1.10.630.10">
    <property type="entry name" value="Cytochrome P450"/>
    <property type="match status" value="1"/>
</dbReference>
<keyword evidence="9" id="KW-1185">Reference proteome</keyword>
<evidence type="ECO:0000256" key="4">
    <source>
        <dbReference type="ARBA" id="ARBA00022723"/>
    </source>
</evidence>
<dbReference type="GO" id="GO:0016705">
    <property type="term" value="F:oxidoreductase activity, acting on paired donors, with incorporation or reduction of molecular oxygen"/>
    <property type="evidence" value="ECO:0007669"/>
    <property type="project" value="InterPro"/>
</dbReference>
<dbReference type="InterPro" id="IPR002401">
    <property type="entry name" value="Cyt_P450_E_grp-I"/>
</dbReference>
<evidence type="ECO:0000313" key="9">
    <source>
        <dbReference type="Proteomes" id="UP000738349"/>
    </source>
</evidence>
<evidence type="ECO:0000256" key="5">
    <source>
        <dbReference type="ARBA" id="ARBA00023004"/>
    </source>
</evidence>
<dbReference type="Proteomes" id="UP000738349">
    <property type="component" value="Unassembled WGS sequence"/>
</dbReference>
<sequence>MAFFHDLAQDASARPTFVIAWTGITLLASHFIYRFCRHRQSYNGKRGPPHSFVLGHLKVLGEVASTMPPNMHPQAIYTEIARKYNLDGIFYLDLWPVADPQVVLTDPNLLDQVSIFKPLPIHPMAEDFMARIIGPNVIATANGALWKKLHNSISPAFSWSNIRGLTATIVEECTLFRRALDEYAKTGQVFSMEDSSARLIFDVIARTVFDFRLYAQSKGSPYLDDFKDLIKLAESNTDFSLAFNPVAQTKLWFKRRRINARLDASILSQIQERIEHLIAEGKVPSRTSWNSILDLMLREHIQNHQKETPGIASSPLDTIETKILVTNVKAMLLGGHGTTTDTLCYIYLLLSKSPEVVDKLIQEHQTVFGLEFDATVEMLQNAPELLQELPYTEAVIKETLRLFPVGFGVREAAHGAILEYQGNVFPIDNQAIVLNGHDLHYNANFFHDPTKFLPERWIDSDNTIPRSYFRTFGRGPRACLGMNLAQNELKIILLMTIRDYDFVYADQIPNATARTSFTNLDTLFGDVVFQELAMEAKPRGGMMMKVQKR</sequence>
<evidence type="ECO:0000313" key="8">
    <source>
        <dbReference type="EMBL" id="KAH7129285.1"/>
    </source>
</evidence>
<evidence type="ECO:0000256" key="6">
    <source>
        <dbReference type="PIRSR" id="PIRSR602401-1"/>
    </source>
</evidence>
<evidence type="ECO:0000256" key="3">
    <source>
        <dbReference type="ARBA" id="ARBA00022617"/>
    </source>
</evidence>
<keyword evidence="7" id="KW-0503">Monooxygenase</keyword>
<dbReference type="EMBL" id="JAGMUV010000018">
    <property type="protein sequence ID" value="KAH7129285.1"/>
    <property type="molecule type" value="Genomic_DNA"/>
</dbReference>
<evidence type="ECO:0000256" key="1">
    <source>
        <dbReference type="ARBA" id="ARBA00001971"/>
    </source>
</evidence>
<dbReference type="InterPro" id="IPR001128">
    <property type="entry name" value="Cyt_P450"/>
</dbReference>